<organism evidence="3 4">
    <name type="scientific">Thalassiosira pseudonana</name>
    <name type="common">Marine diatom</name>
    <name type="synonym">Cyclotella nana</name>
    <dbReference type="NCBI Taxonomy" id="35128"/>
    <lineage>
        <taxon>Eukaryota</taxon>
        <taxon>Sar</taxon>
        <taxon>Stramenopiles</taxon>
        <taxon>Ochrophyta</taxon>
        <taxon>Bacillariophyta</taxon>
        <taxon>Coscinodiscophyceae</taxon>
        <taxon>Thalassiosirophycidae</taxon>
        <taxon>Thalassiosirales</taxon>
        <taxon>Thalassiosiraceae</taxon>
        <taxon>Thalassiosira</taxon>
    </lineage>
</organism>
<proteinExistence type="predicted"/>
<protein>
    <submittedName>
        <fullName evidence="3">Uncharacterized protein</fullName>
    </submittedName>
</protein>
<evidence type="ECO:0000256" key="2">
    <source>
        <dbReference type="SAM" id="SignalP"/>
    </source>
</evidence>
<dbReference type="GeneID" id="7450066"/>
<reference evidence="3 4" key="1">
    <citation type="journal article" date="2004" name="Science">
        <title>The genome of the diatom Thalassiosira pseudonana: ecology, evolution, and metabolism.</title>
        <authorList>
            <person name="Armbrust E.V."/>
            <person name="Berges J.A."/>
            <person name="Bowler C."/>
            <person name="Green B.R."/>
            <person name="Martinez D."/>
            <person name="Putnam N.H."/>
            <person name="Zhou S."/>
            <person name="Allen A.E."/>
            <person name="Apt K.E."/>
            <person name="Bechner M."/>
            <person name="Brzezinski M.A."/>
            <person name="Chaal B.K."/>
            <person name="Chiovitti A."/>
            <person name="Davis A.K."/>
            <person name="Demarest M.S."/>
            <person name="Detter J.C."/>
            <person name="Glavina T."/>
            <person name="Goodstein D."/>
            <person name="Hadi M.Z."/>
            <person name="Hellsten U."/>
            <person name="Hildebrand M."/>
            <person name="Jenkins B.D."/>
            <person name="Jurka J."/>
            <person name="Kapitonov V.V."/>
            <person name="Kroger N."/>
            <person name="Lau W.W."/>
            <person name="Lane T.W."/>
            <person name="Larimer F.W."/>
            <person name="Lippmeier J.C."/>
            <person name="Lucas S."/>
            <person name="Medina M."/>
            <person name="Montsant A."/>
            <person name="Obornik M."/>
            <person name="Parker M.S."/>
            <person name="Palenik B."/>
            <person name="Pazour G.J."/>
            <person name="Richardson P.M."/>
            <person name="Rynearson T.A."/>
            <person name="Saito M.A."/>
            <person name="Schwartz D.C."/>
            <person name="Thamatrakoln K."/>
            <person name="Valentin K."/>
            <person name="Vardi A."/>
            <person name="Wilkerson F.P."/>
            <person name="Rokhsar D.S."/>
        </authorList>
    </citation>
    <scope>NUCLEOTIDE SEQUENCE [LARGE SCALE GENOMIC DNA]</scope>
    <source>
        <strain evidence="3 4">CCMP1335</strain>
    </source>
</reference>
<feature type="transmembrane region" description="Helical" evidence="1">
    <location>
        <begin position="235"/>
        <end position="254"/>
    </location>
</feature>
<keyword evidence="1" id="KW-0812">Transmembrane</keyword>
<feature type="chain" id="PRO_5002866191" evidence="2">
    <location>
        <begin position="21"/>
        <end position="319"/>
    </location>
</feature>
<dbReference type="Proteomes" id="UP000001449">
    <property type="component" value="Chromosome 5"/>
</dbReference>
<sequence length="319" mass="35001">MKSIAIVSSLLLSTSSYVQATSLSELALRPPLLRRAAEELDSNDKIDYLSFQKYNCEGMFLDWSGPSAITNTLESKVVEYDYDVYMEKGSDRTSVLASIQNRLLRYVGNDLFLVCSSRRLSEGFAMEEITTAPGDQPSPSTTGCKIDAEYGSNDECMAVAGALSVYYTSSGDKALDEATIDDAIKTSVKTGMDSGVCNTDTTHGVYYIGDRDSILLTSAEKYYGVEEPWYKRGQWLMIGTLTGLASVLLLILCFKKRQSSKAQQKEDKVSNDGEIEQQGEQLYGEAGAHSVKSNPINQEETAVDDSTIMCQQNNTGFCC</sequence>
<keyword evidence="4" id="KW-1185">Reference proteome</keyword>
<evidence type="ECO:0000313" key="4">
    <source>
        <dbReference type="Proteomes" id="UP000001449"/>
    </source>
</evidence>
<accession>B8C2W2</accession>
<evidence type="ECO:0000313" key="3">
    <source>
        <dbReference type="EMBL" id="EED92454.1"/>
    </source>
</evidence>
<dbReference type="RefSeq" id="XP_002290702.1">
    <property type="nucleotide sequence ID" value="XM_002290666.1"/>
</dbReference>
<dbReference type="KEGG" id="tps:THAPSDRAFT_5425"/>
<dbReference type="HOGENOM" id="CLU_872876_0_0_1"/>
<keyword evidence="1" id="KW-0472">Membrane</keyword>
<gene>
    <name evidence="3" type="ORF">THAPSDRAFT_5425</name>
</gene>
<reference evidence="3 4" key="2">
    <citation type="journal article" date="2008" name="Nature">
        <title>The Phaeodactylum genome reveals the evolutionary history of diatom genomes.</title>
        <authorList>
            <person name="Bowler C."/>
            <person name="Allen A.E."/>
            <person name="Badger J.H."/>
            <person name="Grimwood J."/>
            <person name="Jabbari K."/>
            <person name="Kuo A."/>
            <person name="Maheswari U."/>
            <person name="Martens C."/>
            <person name="Maumus F."/>
            <person name="Otillar R.P."/>
            <person name="Rayko E."/>
            <person name="Salamov A."/>
            <person name="Vandepoele K."/>
            <person name="Beszteri B."/>
            <person name="Gruber A."/>
            <person name="Heijde M."/>
            <person name="Katinka M."/>
            <person name="Mock T."/>
            <person name="Valentin K."/>
            <person name="Verret F."/>
            <person name="Berges J.A."/>
            <person name="Brownlee C."/>
            <person name="Cadoret J.P."/>
            <person name="Chiovitti A."/>
            <person name="Choi C.J."/>
            <person name="Coesel S."/>
            <person name="De Martino A."/>
            <person name="Detter J.C."/>
            <person name="Durkin C."/>
            <person name="Falciatore A."/>
            <person name="Fournet J."/>
            <person name="Haruta M."/>
            <person name="Huysman M.J."/>
            <person name="Jenkins B.D."/>
            <person name="Jiroutova K."/>
            <person name="Jorgensen R.E."/>
            <person name="Joubert Y."/>
            <person name="Kaplan A."/>
            <person name="Kroger N."/>
            <person name="Kroth P.G."/>
            <person name="La Roche J."/>
            <person name="Lindquist E."/>
            <person name="Lommer M."/>
            <person name="Martin-Jezequel V."/>
            <person name="Lopez P.J."/>
            <person name="Lucas S."/>
            <person name="Mangogna M."/>
            <person name="McGinnis K."/>
            <person name="Medlin L.K."/>
            <person name="Montsant A."/>
            <person name="Oudot-Le Secq M.P."/>
            <person name="Napoli C."/>
            <person name="Obornik M."/>
            <person name="Parker M.S."/>
            <person name="Petit J.L."/>
            <person name="Porcel B.M."/>
            <person name="Poulsen N."/>
            <person name="Robison M."/>
            <person name="Rychlewski L."/>
            <person name="Rynearson T.A."/>
            <person name="Schmutz J."/>
            <person name="Shapiro H."/>
            <person name="Siaut M."/>
            <person name="Stanley M."/>
            <person name="Sussman M.R."/>
            <person name="Taylor A.R."/>
            <person name="Vardi A."/>
            <person name="von Dassow P."/>
            <person name="Vyverman W."/>
            <person name="Willis A."/>
            <person name="Wyrwicz L.S."/>
            <person name="Rokhsar D.S."/>
            <person name="Weissenbach J."/>
            <person name="Armbrust E.V."/>
            <person name="Green B.R."/>
            <person name="Van de Peer Y."/>
            <person name="Grigoriev I.V."/>
        </authorList>
    </citation>
    <scope>NUCLEOTIDE SEQUENCE [LARGE SCALE GENOMIC DNA]</scope>
    <source>
        <strain evidence="3 4">CCMP1335</strain>
    </source>
</reference>
<feature type="signal peptide" evidence="2">
    <location>
        <begin position="1"/>
        <end position="20"/>
    </location>
</feature>
<name>B8C2W2_THAPS</name>
<keyword evidence="1" id="KW-1133">Transmembrane helix</keyword>
<keyword evidence="2" id="KW-0732">Signal</keyword>
<dbReference type="PaxDb" id="35128-Thaps5425"/>
<dbReference type="AlphaFoldDB" id="B8C2W2"/>
<dbReference type="EMBL" id="CM000642">
    <property type="protein sequence ID" value="EED92454.1"/>
    <property type="molecule type" value="Genomic_DNA"/>
</dbReference>
<dbReference type="InParanoid" id="B8C2W2"/>
<evidence type="ECO:0000256" key="1">
    <source>
        <dbReference type="SAM" id="Phobius"/>
    </source>
</evidence>